<evidence type="ECO:0000313" key="2">
    <source>
        <dbReference type="EMBL" id="AET69735.1"/>
    </source>
</evidence>
<reference evidence="2" key="1">
    <citation type="journal article" date="2012" name="J. Bacteriol.">
        <title>Complete genome sequences of Desulfosporosinus orientis DSM765T, Desulfosporosinus youngiae DSM17734T, Desulfosporosinus meridiei DSM13257T, and Desulfosporosinus acidiphilus DSM22704T.</title>
        <authorList>
            <person name="Pester M."/>
            <person name="Brambilla E."/>
            <person name="Alazard D."/>
            <person name="Rattei T."/>
            <person name="Weinmaier T."/>
            <person name="Han J."/>
            <person name="Lucas S."/>
            <person name="Lapidus A."/>
            <person name="Cheng J.F."/>
            <person name="Goodwin L."/>
            <person name="Pitluck S."/>
            <person name="Peters L."/>
            <person name="Ovchinnikova G."/>
            <person name="Teshima H."/>
            <person name="Detter J.C."/>
            <person name="Han C.S."/>
            <person name="Tapia R."/>
            <person name="Land M.L."/>
            <person name="Hauser L."/>
            <person name="Kyrpides N.C."/>
            <person name="Ivanova N.N."/>
            <person name="Pagani I."/>
            <person name="Huntmann M."/>
            <person name="Wei C.L."/>
            <person name="Davenport K.W."/>
            <person name="Daligault H."/>
            <person name="Chain P.S."/>
            <person name="Chen A."/>
            <person name="Mavromatis K."/>
            <person name="Markowitz V."/>
            <person name="Szeto E."/>
            <person name="Mikhailova N."/>
            <person name="Pati A."/>
            <person name="Wagner M."/>
            <person name="Woyke T."/>
            <person name="Ollivier B."/>
            <person name="Klenk H.P."/>
            <person name="Spring S."/>
            <person name="Loy A."/>
        </authorList>
    </citation>
    <scope>NUCLEOTIDE SEQUENCE [LARGE SCALE GENOMIC DNA]</scope>
    <source>
        <strain evidence="2">DSM 765</strain>
    </source>
</reference>
<protein>
    <submittedName>
        <fullName evidence="2">Uncharacterized protein</fullName>
    </submittedName>
</protein>
<sequence length="39" mass="4512">MISMVEAMYLMIAYATLVVMIMKRNNRPTARMAVISYNL</sequence>
<keyword evidence="3" id="KW-1185">Reference proteome</keyword>
<feature type="transmembrane region" description="Helical" evidence="1">
    <location>
        <begin position="6"/>
        <end position="22"/>
    </location>
</feature>
<organism evidence="2 3">
    <name type="scientific">Desulfosporosinus orientis (strain ATCC 19365 / DSM 765 / NCIMB 8382 / VKM B-1628 / Singapore I)</name>
    <name type="common">Desulfotomaculum orientis</name>
    <dbReference type="NCBI Taxonomy" id="768706"/>
    <lineage>
        <taxon>Bacteria</taxon>
        <taxon>Bacillati</taxon>
        <taxon>Bacillota</taxon>
        <taxon>Clostridia</taxon>
        <taxon>Eubacteriales</taxon>
        <taxon>Desulfitobacteriaceae</taxon>
        <taxon>Desulfosporosinus</taxon>
    </lineage>
</organism>
<keyword evidence="1" id="KW-0472">Membrane</keyword>
<accession>G7WJ10</accession>
<keyword evidence="1" id="KW-1133">Transmembrane helix</keyword>
<dbReference type="EMBL" id="CP003108">
    <property type="protein sequence ID" value="AET69735.1"/>
    <property type="molecule type" value="Genomic_DNA"/>
</dbReference>
<dbReference type="HOGENOM" id="CLU_3308552_0_0_9"/>
<name>G7WJ10_DESOD</name>
<keyword evidence="1" id="KW-0812">Transmembrane</keyword>
<evidence type="ECO:0000313" key="3">
    <source>
        <dbReference type="Proteomes" id="UP000006346"/>
    </source>
</evidence>
<evidence type="ECO:0000256" key="1">
    <source>
        <dbReference type="SAM" id="Phobius"/>
    </source>
</evidence>
<proteinExistence type="predicted"/>
<dbReference type="Proteomes" id="UP000006346">
    <property type="component" value="Chromosome"/>
</dbReference>
<dbReference type="PATRIC" id="fig|768706.3.peg.4366"/>
<dbReference type="KEGG" id="dor:Desor_4305"/>
<dbReference type="AlphaFoldDB" id="G7WJ10"/>
<gene>
    <name evidence="2" type="ordered locus">Desor_4305</name>
</gene>